<dbReference type="PANTHER" id="PTHR39600">
    <property type="entry name" value="PEPTIDASE INHIBITOR I78 FAMILY PROTEIN"/>
    <property type="match status" value="1"/>
</dbReference>
<accession>A0A366WYU2</accession>
<sequence length="91" mass="9606">MRYVLMACVLVAACAQGADESLADENGPDLSSCNGQEWLAFVGQPAAQLDDKLPKTARVIGPDAAVTQDFRPDRINVDVDEAGTIIGIRCG</sequence>
<reference evidence="2 3" key="1">
    <citation type="submission" date="2018-07" db="EMBL/GenBank/DDBJ databases">
        <title>Modular assembly of carbohydrate-degrading microbial communities in the ocean.</title>
        <authorList>
            <person name="Enke T.N."/>
            <person name="Datta M.S."/>
            <person name="Schwartzman J.A."/>
            <person name="Cermak N."/>
            <person name="Schmitz D.A."/>
            <person name="Barrere J."/>
            <person name="Cordero O.X."/>
        </authorList>
    </citation>
    <scope>NUCLEOTIDE SEQUENCE [LARGE SCALE GENOMIC DNA]</scope>
    <source>
        <strain evidence="2 3">C3M10</strain>
    </source>
</reference>
<proteinExistence type="predicted"/>
<dbReference type="InterPro" id="IPR021719">
    <property type="entry name" value="Prot_inh_I78"/>
</dbReference>
<dbReference type="Proteomes" id="UP000252706">
    <property type="component" value="Unassembled WGS sequence"/>
</dbReference>
<evidence type="ECO:0000256" key="1">
    <source>
        <dbReference type="SAM" id="SignalP"/>
    </source>
</evidence>
<evidence type="ECO:0000313" key="2">
    <source>
        <dbReference type="EMBL" id="RBW53921.1"/>
    </source>
</evidence>
<dbReference type="Pfam" id="PF11720">
    <property type="entry name" value="Inhibitor_I78"/>
    <property type="match status" value="1"/>
</dbReference>
<dbReference type="AlphaFoldDB" id="A0A366WYU2"/>
<dbReference type="RefSeq" id="WP_113823861.1">
    <property type="nucleotide sequence ID" value="NZ_QOCE01000033.1"/>
</dbReference>
<feature type="chain" id="PRO_5016917383" description="Peptidase inhibitor I78 family protein" evidence="1">
    <location>
        <begin position="18"/>
        <end position="91"/>
    </location>
</feature>
<evidence type="ECO:0008006" key="4">
    <source>
        <dbReference type="Google" id="ProtNLM"/>
    </source>
</evidence>
<protein>
    <recommendedName>
        <fullName evidence="4">Peptidase inhibitor I78 family protein</fullName>
    </recommendedName>
</protein>
<comment type="caution">
    <text evidence="2">The sequence shown here is derived from an EMBL/GenBank/DDBJ whole genome shotgun (WGS) entry which is preliminary data.</text>
</comment>
<dbReference type="Gene3D" id="3.30.10.10">
    <property type="entry name" value="Trypsin Inhibitor V, subunit A"/>
    <property type="match status" value="1"/>
</dbReference>
<dbReference type="PANTHER" id="PTHR39600:SF1">
    <property type="entry name" value="PEPTIDASE INHIBITOR I78 FAMILY PROTEIN"/>
    <property type="match status" value="1"/>
</dbReference>
<evidence type="ECO:0000313" key="3">
    <source>
        <dbReference type="Proteomes" id="UP000252706"/>
    </source>
</evidence>
<dbReference type="EMBL" id="QOCE01000033">
    <property type="protein sequence ID" value="RBW53921.1"/>
    <property type="molecule type" value="Genomic_DNA"/>
</dbReference>
<feature type="signal peptide" evidence="1">
    <location>
        <begin position="1"/>
        <end position="17"/>
    </location>
</feature>
<organism evidence="2 3">
    <name type="scientific">Phaeobacter gallaeciensis</name>
    <dbReference type="NCBI Taxonomy" id="60890"/>
    <lineage>
        <taxon>Bacteria</taxon>
        <taxon>Pseudomonadati</taxon>
        <taxon>Pseudomonadota</taxon>
        <taxon>Alphaproteobacteria</taxon>
        <taxon>Rhodobacterales</taxon>
        <taxon>Roseobacteraceae</taxon>
        <taxon>Phaeobacter</taxon>
    </lineage>
</organism>
<keyword evidence="1" id="KW-0732">Signal</keyword>
<dbReference type="OrthoDB" id="8724542at2"/>
<name>A0A366WYU2_9RHOB</name>
<gene>
    <name evidence="2" type="ORF">DS909_12825</name>
</gene>